<evidence type="ECO:0008006" key="4">
    <source>
        <dbReference type="Google" id="ProtNLM"/>
    </source>
</evidence>
<proteinExistence type="predicted"/>
<feature type="coiled-coil region" evidence="1">
    <location>
        <begin position="33"/>
        <end position="82"/>
    </location>
</feature>
<evidence type="ECO:0000313" key="3">
    <source>
        <dbReference type="Proteomes" id="UP000732298"/>
    </source>
</evidence>
<organism evidence="2 3">
    <name type="scientific">Candidatus Iainarchaeum sp</name>
    <dbReference type="NCBI Taxonomy" id="3101447"/>
    <lineage>
        <taxon>Archaea</taxon>
        <taxon>Candidatus Iainarchaeota</taxon>
        <taxon>Candidatus Iainarchaeia</taxon>
        <taxon>Candidatus Iainarchaeales</taxon>
        <taxon>Candidatus Iainarchaeaceae</taxon>
        <taxon>Candidatus Iainarchaeum</taxon>
    </lineage>
</organism>
<reference evidence="2" key="1">
    <citation type="submission" date="2020-07" db="EMBL/GenBank/DDBJ databases">
        <title>Huge and variable diversity of episymbiotic CPR bacteria and DPANN archaea in groundwater ecosystems.</title>
        <authorList>
            <person name="He C.Y."/>
            <person name="Keren R."/>
            <person name="Whittaker M."/>
            <person name="Farag I.F."/>
            <person name="Doudna J."/>
            <person name="Cate J.H.D."/>
            <person name="Banfield J.F."/>
        </authorList>
    </citation>
    <scope>NUCLEOTIDE SEQUENCE</scope>
    <source>
        <strain evidence="2">NC_groundwater_1296_Ag_S-0.2um_52_80</strain>
    </source>
</reference>
<keyword evidence="1" id="KW-0175">Coiled coil</keyword>
<dbReference type="EMBL" id="JACQPB010000013">
    <property type="protein sequence ID" value="MBI4210082.1"/>
    <property type="molecule type" value="Genomic_DNA"/>
</dbReference>
<sequence length="290" mass="32592">MVLGVGQRTGLKRTTAEKELLHSISAIEDTLASEADEDRRTELESQLTSLKMEMAMVSGATYAMLRLENARLKKEIATLLRHVGTTDTGYSRVIDSSAVDGAIRYYRAIIARYSDIINRKEEKTVGGIKALVSKDDLTVQSIVNSISGEGYKFPVDFMRAAEKAFNYVRDEITYVDADIGISFWLTPMETVSEGIADDEDKSVFLCSLLYTLGDQNAEVVIAELDNSKTHAFVVTVFNGNFVLLDTCQHTDFRHFSGDKADVLKRYSFGGSRIKRFLYRFNNSKYEQFTE</sequence>
<gene>
    <name evidence="2" type="ORF">HY544_01065</name>
</gene>
<comment type="caution">
    <text evidence="2">The sequence shown here is derived from an EMBL/GenBank/DDBJ whole genome shotgun (WGS) entry which is preliminary data.</text>
</comment>
<dbReference type="Gene3D" id="3.10.620.30">
    <property type="match status" value="1"/>
</dbReference>
<evidence type="ECO:0000256" key="1">
    <source>
        <dbReference type="SAM" id="Coils"/>
    </source>
</evidence>
<dbReference type="Proteomes" id="UP000732298">
    <property type="component" value="Unassembled WGS sequence"/>
</dbReference>
<evidence type="ECO:0000313" key="2">
    <source>
        <dbReference type="EMBL" id="MBI4210082.1"/>
    </source>
</evidence>
<dbReference type="AlphaFoldDB" id="A0A8T3YJV6"/>
<accession>A0A8T3YJV6</accession>
<name>A0A8T3YJV6_9ARCH</name>
<protein>
    <recommendedName>
        <fullName evidence="4">Transglutaminase-like domain-containing protein</fullName>
    </recommendedName>
</protein>